<evidence type="ECO:0000259" key="5">
    <source>
        <dbReference type="Pfam" id="PF00732"/>
    </source>
</evidence>
<dbReference type="AlphaFoldDB" id="A0A8T5UMK0"/>
<evidence type="ECO:0000256" key="1">
    <source>
        <dbReference type="ARBA" id="ARBA00010790"/>
    </source>
</evidence>
<dbReference type="Proteomes" id="UP000825933">
    <property type="component" value="Unassembled WGS sequence"/>
</dbReference>
<evidence type="ECO:0000256" key="3">
    <source>
        <dbReference type="ARBA" id="ARBA00022827"/>
    </source>
</evidence>
<organism evidence="6 7">
    <name type="scientific">Methanobacterium spitsbergense</name>
    <dbReference type="NCBI Taxonomy" id="2874285"/>
    <lineage>
        <taxon>Archaea</taxon>
        <taxon>Methanobacteriati</taxon>
        <taxon>Methanobacteriota</taxon>
        <taxon>Methanomada group</taxon>
        <taxon>Methanobacteria</taxon>
        <taxon>Methanobacteriales</taxon>
        <taxon>Methanobacteriaceae</taxon>
        <taxon>Methanobacterium</taxon>
    </lineage>
</organism>
<sequence length="427" mass="46194">MKVIVVGSGAGGGTAALELASRGYDVTILEAGKPFKPFSRRLTLTEPLRRIGLLGDERNINRIFPHMDATRSDKNLVLVKGITTGGSTAISCGNMVRADQGFKELGLDLTPEFEELEKKISIRPIPMKRWRPLTRKMYESAENLGFNPKPTPKGVKLHECNSCGLCEMGCSTGARWDSNQFLNEALKMGAVMHTSSPVEKLLIEKGHVNGVLIRSGSVTKIVKGDAVVLAAGGVGTAQILKASGLEAQDKLWVDIVLTLGGISKGAKQLNEPPMAWFTEHKDYILSPYLDILSHFFHKPWRNVSLTDRVGIMVKLADMEKGTVFSDGSVQKAVTEKDELKIDNAVSNVKAIMEASEVSGPFVKGMYNGGHLGGTVPLKKEDISSMQPTGLPEGLWVADLSLVPRSQGLPTIMLTSALAMRVCKTLAQ</sequence>
<dbReference type="InterPro" id="IPR036188">
    <property type="entry name" value="FAD/NAD-bd_sf"/>
</dbReference>
<evidence type="ECO:0000313" key="6">
    <source>
        <dbReference type="EMBL" id="MBZ2164884.1"/>
    </source>
</evidence>
<keyword evidence="4" id="KW-0560">Oxidoreductase</keyword>
<dbReference type="Gene3D" id="3.50.50.60">
    <property type="entry name" value="FAD/NAD(P)-binding domain"/>
    <property type="match status" value="1"/>
</dbReference>
<dbReference type="GO" id="GO:0016614">
    <property type="term" value="F:oxidoreductase activity, acting on CH-OH group of donors"/>
    <property type="evidence" value="ECO:0007669"/>
    <property type="project" value="InterPro"/>
</dbReference>
<protein>
    <submittedName>
        <fullName evidence="6">GMC family oxidoreductase N-terminal domain-containing protein</fullName>
    </submittedName>
</protein>
<name>A0A8T5UMK0_9EURY</name>
<accession>A0A8T5UMK0</accession>
<keyword evidence="3" id="KW-0274">FAD</keyword>
<evidence type="ECO:0000256" key="2">
    <source>
        <dbReference type="ARBA" id="ARBA00022630"/>
    </source>
</evidence>
<dbReference type="EMBL" id="JAIOUQ010000003">
    <property type="protein sequence ID" value="MBZ2164884.1"/>
    <property type="molecule type" value="Genomic_DNA"/>
</dbReference>
<feature type="domain" description="Glucose-methanol-choline oxidoreductase N-terminal" evidence="5">
    <location>
        <begin position="18"/>
        <end position="248"/>
    </location>
</feature>
<dbReference type="PANTHER" id="PTHR46056:SF12">
    <property type="entry name" value="LONG-CHAIN-ALCOHOL OXIDASE"/>
    <property type="match status" value="1"/>
</dbReference>
<dbReference type="SUPFAM" id="SSF51905">
    <property type="entry name" value="FAD/NAD(P)-binding domain"/>
    <property type="match status" value="1"/>
</dbReference>
<evidence type="ECO:0000256" key="4">
    <source>
        <dbReference type="ARBA" id="ARBA00023002"/>
    </source>
</evidence>
<keyword evidence="7" id="KW-1185">Reference proteome</keyword>
<dbReference type="Pfam" id="PF00732">
    <property type="entry name" value="GMC_oxred_N"/>
    <property type="match status" value="1"/>
</dbReference>
<dbReference type="GO" id="GO:0050660">
    <property type="term" value="F:flavin adenine dinucleotide binding"/>
    <property type="evidence" value="ECO:0007669"/>
    <property type="project" value="InterPro"/>
</dbReference>
<dbReference type="RefSeq" id="WP_223790538.1">
    <property type="nucleotide sequence ID" value="NZ_JAIOUQ010000003.1"/>
</dbReference>
<dbReference type="InterPro" id="IPR000172">
    <property type="entry name" value="GMC_OxRdtase_N"/>
</dbReference>
<evidence type="ECO:0000313" key="7">
    <source>
        <dbReference type="Proteomes" id="UP000825933"/>
    </source>
</evidence>
<proteinExistence type="inferred from homology"/>
<keyword evidence="2" id="KW-0285">Flavoprotein</keyword>
<reference evidence="7" key="1">
    <citation type="journal article" date="2022" name="Microbiol. Resour. Announc.">
        <title>Draft Genome Sequence of a Methanogenic Archaeon from West Spitsbergen Permafrost.</title>
        <authorList>
            <person name="Trubitsyn V."/>
            <person name="Rivkina E."/>
            <person name="Shcherbakova V."/>
        </authorList>
    </citation>
    <scope>NUCLEOTIDE SEQUENCE [LARGE SCALE GENOMIC DNA]</scope>
    <source>
        <strain evidence="7">VT</strain>
    </source>
</reference>
<comment type="caution">
    <text evidence="6">The sequence shown here is derived from an EMBL/GenBank/DDBJ whole genome shotgun (WGS) entry which is preliminary data.</text>
</comment>
<gene>
    <name evidence="6" type="ORF">K8N75_02310</name>
</gene>
<dbReference type="PANTHER" id="PTHR46056">
    <property type="entry name" value="LONG-CHAIN-ALCOHOL OXIDASE"/>
    <property type="match status" value="1"/>
</dbReference>
<comment type="similarity">
    <text evidence="1">Belongs to the GMC oxidoreductase family.</text>
</comment>